<dbReference type="SUPFAM" id="SSF56349">
    <property type="entry name" value="DNA breaking-rejoining enzymes"/>
    <property type="match status" value="1"/>
</dbReference>
<evidence type="ECO:0000259" key="6">
    <source>
        <dbReference type="PROSITE" id="PS51900"/>
    </source>
</evidence>
<dbReference type="InterPro" id="IPR010998">
    <property type="entry name" value="Integrase_recombinase_N"/>
</dbReference>
<dbReference type="Pfam" id="PF00589">
    <property type="entry name" value="Phage_integrase"/>
    <property type="match status" value="1"/>
</dbReference>
<evidence type="ECO:0000313" key="9">
    <source>
        <dbReference type="Proteomes" id="UP000309231"/>
    </source>
</evidence>
<evidence type="ECO:0000256" key="2">
    <source>
        <dbReference type="ARBA" id="ARBA00023125"/>
    </source>
</evidence>
<dbReference type="PROSITE" id="PS51898">
    <property type="entry name" value="TYR_RECOMBINASE"/>
    <property type="match status" value="1"/>
</dbReference>
<sequence length="322" mass="36195">MTRVRNANVLTLPGASQRFGGGISDVEIAHPLITEWELWHVAARKSSRTTSERIRVINLFAHEADCNPVTVQPATIMRWLQSHEDDWSDSTAATYHSYLRAWFKWLIIEEHRVDDPMIKLGTPKYPERVPRPVPDDGLVKLLTARMHHRTRVMILLAALAGLRVSEIARVKGEDLDLEKGVIYIMKGKGKKRAALPLHFLLVEAAHTMPARGVWFPGIRSRAHTHVLGKSVSDIIGQAMRRAGTPGTPHCLRHWYGTTLLEDGADLRTVQELLRHSSLATTAIYTKVPDHRRHEAINKLDPFRAARRPVEPPDADPAIGEVA</sequence>
<evidence type="ECO:0000313" key="8">
    <source>
        <dbReference type="EMBL" id="TLH51414.1"/>
    </source>
</evidence>
<dbReference type="InterPro" id="IPR011010">
    <property type="entry name" value="DNA_brk_join_enz"/>
</dbReference>
<reference evidence="7 9" key="2">
    <citation type="journal article" date="2019" name="BMC Evol. Biol.">
        <title>Comparative genomics of Mycobacterium mucogenicum and Mycobacterium neoaurum clade members emphasizing tRNA and non-coding RNA.</title>
        <authorList>
            <person name="Behra P.R.K."/>
            <person name="Pettersson B.M.F."/>
            <person name="Das S."/>
            <person name="Dasgupta S."/>
            <person name="Kirsebom L.A."/>
        </authorList>
    </citation>
    <scope>NUCLEOTIDE SEQUENCE [LARGE SCALE GENOMIC DNA]</scope>
    <source>
        <strain evidence="7 9">DSM 44124</strain>
    </source>
</reference>
<gene>
    <name evidence="7" type="ORF">C1S78_002735</name>
    <name evidence="8" type="ORF">C1S78_02740</name>
</gene>
<dbReference type="PANTHER" id="PTHR30349:SF41">
    <property type="entry name" value="INTEGRASE_RECOMBINASE PROTEIN MJ0367-RELATED"/>
    <property type="match status" value="1"/>
</dbReference>
<comment type="similarity">
    <text evidence="1">Belongs to the 'phage' integrase family.</text>
</comment>
<dbReference type="Proteomes" id="UP000309231">
    <property type="component" value="Chromosome"/>
</dbReference>
<dbReference type="AlphaFoldDB" id="A0A8H2J8V4"/>
<feature type="domain" description="Tyr recombinase" evidence="5">
    <location>
        <begin position="128"/>
        <end position="297"/>
    </location>
</feature>
<keyword evidence="3" id="KW-0233">DNA recombination</keyword>
<name>A0A8H2J8V4_MYCMU</name>
<evidence type="ECO:0000256" key="4">
    <source>
        <dbReference type="PROSITE-ProRule" id="PRU01248"/>
    </source>
</evidence>
<keyword evidence="2 4" id="KW-0238">DNA-binding</keyword>
<dbReference type="PANTHER" id="PTHR30349">
    <property type="entry name" value="PHAGE INTEGRASE-RELATED"/>
    <property type="match status" value="1"/>
</dbReference>
<dbReference type="InterPro" id="IPR002104">
    <property type="entry name" value="Integrase_catalytic"/>
</dbReference>
<proteinExistence type="inferred from homology"/>
<evidence type="ECO:0000259" key="5">
    <source>
        <dbReference type="PROSITE" id="PS51898"/>
    </source>
</evidence>
<protein>
    <submittedName>
        <fullName evidence="7 8">Integrase</fullName>
    </submittedName>
</protein>
<feature type="domain" description="Core-binding (CB)" evidence="6">
    <location>
        <begin position="27"/>
        <end position="107"/>
    </location>
</feature>
<dbReference type="GO" id="GO:0006310">
    <property type="term" value="P:DNA recombination"/>
    <property type="evidence" value="ECO:0007669"/>
    <property type="project" value="UniProtKB-KW"/>
</dbReference>
<dbReference type="InterPro" id="IPR013762">
    <property type="entry name" value="Integrase-like_cat_sf"/>
</dbReference>
<dbReference type="Gene3D" id="1.10.443.10">
    <property type="entry name" value="Intergrase catalytic core"/>
    <property type="match status" value="1"/>
</dbReference>
<evidence type="ECO:0000256" key="3">
    <source>
        <dbReference type="ARBA" id="ARBA00023172"/>
    </source>
</evidence>
<dbReference type="KEGG" id="mmuc:C1S78_002735"/>
<evidence type="ECO:0000313" key="7">
    <source>
        <dbReference type="EMBL" id="QPG69963.1"/>
    </source>
</evidence>
<organism evidence="8">
    <name type="scientific">Mycolicibacterium mucogenicum DSM 44124</name>
    <dbReference type="NCBI Taxonomy" id="1226753"/>
    <lineage>
        <taxon>Bacteria</taxon>
        <taxon>Bacillati</taxon>
        <taxon>Actinomycetota</taxon>
        <taxon>Actinomycetes</taxon>
        <taxon>Mycobacteriales</taxon>
        <taxon>Mycobacteriaceae</taxon>
        <taxon>Mycolicibacterium</taxon>
    </lineage>
</organism>
<dbReference type="GO" id="GO:0003677">
    <property type="term" value="F:DNA binding"/>
    <property type="evidence" value="ECO:0007669"/>
    <property type="project" value="UniProtKB-UniRule"/>
</dbReference>
<keyword evidence="9" id="KW-1185">Reference proteome</keyword>
<dbReference type="EMBL" id="CP062008">
    <property type="protein sequence ID" value="QPG69963.1"/>
    <property type="molecule type" value="Genomic_DNA"/>
</dbReference>
<dbReference type="InterPro" id="IPR050090">
    <property type="entry name" value="Tyrosine_recombinase_XerCD"/>
</dbReference>
<dbReference type="PROSITE" id="PS51900">
    <property type="entry name" value="CB"/>
    <property type="match status" value="1"/>
</dbReference>
<dbReference type="Gene3D" id="1.10.150.130">
    <property type="match status" value="1"/>
</dbReference>
<reference evidence="8" key="1">
    <citation type="submission" date="2018-01" db="EMBL/GenBank/DDBJ databases">
        <title>Comparative genomics of Mycobacterium mucogenicum and Mycobacterium neoaurum clade members emphasizing tRNA and non-coding RNA.</title>
        <authorList>
            <person name="Behra P.R.K."/>
            <person name="Pettersson B.M.F."/>
            <person name="Das S."/>
            <person name="Dasgupta S."/>
            <person name="Kirsebom L.A."/>
        </authorList>
    </citation>
    <scope>NUCLEOTIDE SEQUENCE</scope>
    <source>
        <strain evidence="8">DSM 44124</strain>
    </source>
</reference>
<dbReference type="InterPro" id="IPR044068">
    <property type="entry name" value="CB"/>
</dbReference>
<dbReference type="GO" id="GO:0015074">
    <property type="term" value="P:DNA integration"/>
    <property type="evidence" value="ECO:0007669"/>
    <property type="project" value="InterPro"/>
</dbReference>
<dbReference type="EMBL" id="POTL01000001">
    <property type="protein sequence ID" value="TLH51414.1"/>
    <property type="molecule type" value="Genomic_DNA"/>
</dbReference>
<reference evidence="7 9" key="3">
    <citation type="journal article" date="2019" name="Sci. Rep.">
        <title>Insight into the biology of Mycobacterium mucogenicum and Mycobacterium neoaurum clade members.</title>
        <authorList>
            <person name="Behra P.R.K."/>
            <person name="Pettersson B.M.F."/>
            <person name="Ramesh M."/>
            <person name="Dasgupta S."/>
            <person name="Kirsebom L.A."/>
        </authorList>
    </citation>
    <scope>NUCLEOTIDE SEQUENCE [LARGE SCALE GENOMIC DNA]</scope>
    <source>
        <strain evidence="7 9">DSM 44124</strain>
    </source>
</reference>
<accession>A0A8H2J8V4</accession>
<evidence type="ECO:0000256" key="1">
    <source>
        <dbReference type="ARBA" id="ARBA00008857"/>
    </source>
</evidence>